<name>A0AAU9KLG9_9CILI</name>
<dbReference type="Gene3D" id="3.30.1120.30">
    <property type="entry name" value="POLO box domain"/>
    <property type="match status" value="2"/>
</dbReference>
<dbReference type="PROSITE" id="PS50078">
    <property type="entry name" value="POLO_BOX"/>
    <property type="match status" value="2"/>
</dbReference>
<evidence type="ECO:0000256" key="5">
    <source>
        <dbReference type="ARBA" id="ARBA00022777"/>
    </source>
</evidence>
<dbReference type="CDD" id="cd13118">
    <property type="entry name" value="POLO_box_1"/>
    <property type="match status" value="1"/>
</dbReference>
<dbReference type="SUPFAM" id="SSF56112">
    <property type="entry name" value="Protein kinase-like (PK-like)"/>
    <property type="match status" value="1"/>
</dbReference>
<keyword evidence="3" id="KW-0677">Repeat</keyword>
<evidence type="ECO:0000313" key="13">
    <source>
        <dbReference type="Proteomes" id="UP001162131"/>
    </source>
</evidence>
<evidence type="ECO:0000256" key="8">
    <source>
        <dbReference type="RuleBase" id="RU361162"/>
    </source>
</evidence>
<evidence type="ECO:0000259" key="11">
    <source>
        <dbReference type="PROSITE" id="PS50078"/>
    </source>
</evidence>
<feature type="binding site" evidence="7">
    <location>
        <position position="63"/>
    </location>
    <ligand>
        <name>ATP</name>
        <dbReference type="ChEBI" id="CHEBI:30616"/>
    </ligand>
</feature>
<dbReference type="FunFam" id="3.30.200.20:FF:000091">
    <property type="entry name" value="Serine/threonine-protein kinase PLK"/>
    <property type="match status" value="1"/>
</dbReference>
<dbReference type="SUPFAM" id="SSF82615">
    <property type="entry name" value="Polo-box domain"/>
    <property type="match status" value="2"/>
</dbReference>
<dbReference type="InterPro" id="IPR008271">
    <property type="entry name" value="Ser/Thr_kinase_AS"/>
</dbReference>
<dbReference type="CDD" id="cd14099">
    <property type="entry name" value="STKc_PLK"/>
    <property type="match status" value="1"/>
</dbReference>
<evidence type="ECO:0000256" key="9">
    <source>
        <dbReference type="SAM" id="MobiDB-lite"/>
    </source>
</evidence>
<dbReference type="CDD" id="cd13117">
    <property type="entry name" value="POLO_box_2"/>
    <property type="match status" value="1"/>
</dbReference>
<dbReference type="InterPro" id="IPR036947">
    <property type="entry name" value="POLO_box_dom_sf"/>
</dbReference>
<organism evidence="12 13">
    <name type="scientific">Blepharisma stoltei</name>
    <dbReference type="NCBI Taxonomy" id="1481888"/>
    <lineage>
        <taxon>Eukaryota</taxon>
        <taxon>Sar</taxon>
        <taxon>Alveolata</taxon>
        <taxon>Ciliophora</taxon>
        <taxon>Postciliodesmatophora</taxon>
        <taxon>Heterotrichea</taxon>
        <taxon>Heterotrichida</taxon>
        <taxon>Blepharismidae</taxon>
        <taxon>Blepharisma</taxon>
    </lineage>
</organism>
<dbReference type="PROSITE" id="PS00107">
    <property type="entry name" value="PROTEIN_KINASE_ATP"/>
    <property type="match status" value="1"/>
</dbReference>
<dbReference type="Pfam" id="PF00069">
    <property type="entry name" value="Pkinase"/>
    <property type="match status" value="1"/>
</dbReference>
<dbReference type="PANTHER" id="PTHR24345">
    <property type="entry name" value="SERINE/THREONINE-PROTEIN KINASE PLK"/>
    <property type="match status" value="1"/>
</dbReference>
<evidence type="ECO:0000256" key="2">
    <source>
        <dbReference type="ARBA" id="ARBA00022679"/>
    </source>
</evidence>
<evidence type="ECO:0000313" key="12">
    <source>
        <dbReference type="EMBL" id="CAG9334905.1"/>
    </source>
</evidence>
<protein>
    <recommendedName>
        <fullName evidence="8">Serine/threonine-protein kinase PLK</fullName>
        <ecNumber evidence="8">2.7.11.21</ecNumber>
    </recommendedName>
    <alternativeName>
        <fullName evidence="8">Polo-like kinase</fullName>
    </alternativeName>
</protein>
<dbReference type="PROSITE" id="PS50011">
    <property type="entry name" value="PROTEIN_KINASE_DOM"/>
    <property type="match status" value="1"/>
</dbReference>
<dbReference type="Gene3D" id="1.10.510.10">
    <property type="entry name" value="Transferase(Phosphotransferase) domain 1"/>
    <property type="match status" value="1"/>
</dbReference>
<dbReference type="GO" id="GO:0005524">
    <property type="term" value="F:ATP binding"/>
    <property type="evidence" value="ECO:0007669"/>
    <property type="project" value="UniProtKB-UniRule"/>
</dbReference>
<dbReference type="FunFam" id="1.10.510.10:FF:001048">
    <property type="entry name" value="Serine/threonine-protein kinase PLK"/>
    <property type="match status" value="1"/>
</dbReference>
<keyword evidence="2 8" id="KW-0808">Transferase</keyword>
<dbReference type="InterPro" id="IPR000959">
    <property type="entry name" value="POLO_box_dom"/>
</dbReference>
<accession>A0AAU9KLG9</accession>
<comment type="similarity">
    <text evidence="8">Belongs to the protein kinase superfamily. Ser/Thr protein kinase family. CDC5/Polo subfamily.</text>
</comment>
<comment type="caution">
    <text evidence="12">The sequence shown here is derived from an EMBL/GenBank/DDBJ whole genome shotgun (WGS) entry which is preliminary data.</text>
</comment>
<dbReference type="InterPro" id="IPR000719">
    <property type="entry name" value="Prot_kinase_dom"/>
</dbReference>
<dbReference type="GO" id="GO:0004674">
    <property type="term" value="F:protein serine/threonine kinase activity"/>
    <property type="evidence" value="ECO:0007669"/>
    <property type="project" value="UniProtKB-KW"/>
</dbReference>
<feature type="domain" description="POLO box" evidence="11">
    <location>
        <begin position="391"/>
        <end position="474"/>
    </location>
</feature>
<dbReference type="InterPro" id="IPR033701">
    <property type="entry name" value="POLO_box_1"/>
</dbReference>
<keyword evidence="5 8" id="KW-0418">Kinase</keyword>
<dbReference type="Pfam" id="PF00659">
    <property type="entry name" value="POLO_box"/>
    <property type="match status" value="2"/>
</dbReference>
<feature type="compositionally biased region" description="Polar residues" evidence="9">
    <location>
        <begin position="319"/>
        <end position="329"/>
    </location>
</feature>
<evidence type="ECO:0000256" key="3">
    <source>
        <dbReference type="ARBA" id="ARBA00022737"/>
    </source>
</evidence>
<evidence type="ECO:0000256" key="4">
    <source>
        <dbReference type="ARBA" id="ARBA00022741"/>
    </source>
</evidence>
<keyword evidence="1 8" id="KW-0723">Serine/threonine-protein kinase</keyword>
<keyword evidence="4 7" id="KW-0547">Nucleotide-binding</keyword>
<dbReference type="Proteomes" id="UP001162131">
    <property type="component" value="Unassembled WGS sequence"/>
</dbReference>
<evidence type="ECO:0000256" key="7">
    <source>
        <dbReference type="PROSITE-ProRule" id="PRU10141"/>
    </source>
</evidence>
<reference evidence="12" key="1">
    <citation type="submission" date="2021-09" db="EMBL/GenBank/DDBJ databases">
        <authorList>
            <consortium name="AG Swart"/>
            <person name="Singh M."/>
            <person name="Singh A."/>
            <person name="Seah K."/>
            <person name="Emmerich C."/>
        </authorList>
    </citation>
    <scope>NUCLEOTIDE SEQUENCE</scope>
    <source>
        <strain evidence="12">ATCC30299</strain>
    </source>
</reference>
<keyword evidence="13" id="KW-1185">Reference proteome</keyword>
<dbReference type="AlphaFoldDB" id="A0AAU9KLG9"/>
<evidence type="ECO:0000256" key="1">
    <source>
        <dbReference type="ARBA" id="ARBA00022527"/>
    </source>
</evidence>
<dbReference type="FunFam" id="3.30.1120.30:FF:000013">
    <property type="entry name" value="Serine/threonine-protein kinase PLK"/>
    <property type="match status" value="1"/>
</dbReference>
<sequence>MSSRTRRSSIDSQEQQIIEEKIAKVNGEISVKSYSKGKFLGKGGFARVYELLCLDTKQLTAAKLITKESLSKARARQKLMSEIKIHRALHHPNIVHFEHFFEDGENVYILLELCANQTLSELMRRRKRLTEIEAQCYLQQTISALKYLHCHRVIHRDIKLGNLFLTDKMELKLGDFGLATKLEHDGERKRTICGTPNYIAPEILDGKQGHSYEVDIWSLGVLAYTLLVGKPPFETADVKTTYRRIKMNAYNFPDHVPVSDEAKALISSILINDPLKRPSLDDILESPFFTKNSFPKLLPASTLAVPPSSSYLRQFEQTAPQLTRTATEDSSTSKHSRRTSSQTNLEIATLTKGISRGSSRDRESAPNTNEKKIASSSSYIPPENGEGPKIWVKRWVDYSSKYGLGYLLSNYCTGVYFNDSTKIIADPCGSYFQYIHRPQTAKSEEVSLHSFKDYPSDLQKKVTLLLHFRKHLIDDDTIQETKMSHPLTYVKKWLATSHGIIFRLSNKIVQVSFQDKTELLLCSESKIVSYVSKKGERNTYPLSSAMDCANSEMVRRLRYTKEVLTSMLQPRCAGTGEYRPKTTERDL</sequence>
<dbReference type="PROSITE" id="PS00108">
    <property type="entry name" value="PROTEIN_KINASE_ST"/>
    <property type="match status" value="1"/>
</dbReference>
<dbReference type="EC" id="2.7.11.21" evidence="8"/>
<comment type="catalytic activity">
    <reaction evidence="8">
        <text>L-threonyl-[protein] + ATP = O-phospho-L-threonyl-[protein] + ADP + H(+)</text>
        <dbReference type="Rhea" id="RHEA:46608"/>
        <dbReference type="Rhea" id="RHEA-COMP:11060"/>
        <dbReference type="Rhea" id="RHEA-COMP:11605"/>
        <dbReference type="ChEBI" id="CHEBI:15378"/>
        <dbReference type="ChEBI" id="CHEBI:30013"/>
        <dbReference type="ChEBI" id="CHEBI:30616"/>
        <dbReference type="ChEBI" id="CHEBI:61977"/>
        <dbReference type="ChEBI" id="CHEBI:456216"/>
        <dbReference type="EC" id="2.7.11.21"/>
    </reaction>
</comment>
<evidence type="ECO:0000259" key="10">
    <source>
        <dbReference type="PROSITE" id="PS50011"/>
    </source>
</evidence>
<feature type="domain" description="Protein kinase" evidence="10">
    <location>
        <begin position="34"/>
        <end position="289"/>
    </location>
</feature>
<dbReference type="PANTHER" id="PTHR24345:SF0">
    <property type="entry name" value="CELL CYCLE SERINE_THREONINE-PROTEIN KINASE CDC5_MSD2"/>
    <property type="match status" value="1"/>
</dbReference>
<dbReference type="Gene3D" id="3.30.200.20">
    <property type="entry name" value="Phosphorylase Kinase, domain 1"/>
    <property type="match status" value="1"/>
</dbReference>
<evidence type="ECO:0000256" key="6">
    <source>
        <dbReference type="ARBA" id="ARBA00022840"/>
    </source>
</evidence>
<keyword evidence="6 7" id="KW-0067">ATP-binding</keyword>
<gene>
    <name evidence="12" type="ORF">BSTOLATCC_MIC62489</name>
</gene>
<feature type="region of interest" description="Disordered" evidence="9">
    <location>
        <begin position="319"/>
        <end position="381"/>
    </location>
</feature>
<feature type="domain" description="POLO box" evidence="11">
    <location>
        <begin position="489"/>
        <end position="569"/>
    </location>
</feature>
<dbReference type="InterPro" id="IPR033695">
    <property type="entry name" value="POLO_box_2"/>
</dbReference>
<feature type="compositionally biased region" description="Basic and acidic residues" evidence="9">
    <location>
        <begin position="358"/>
        <end position="373"/>
    </location>
</feature>
<dbReference type="InterPro" id="IPR017441">
    <property type="entry name" value="Protein_kinase_ATP_BS"/>
</dbReference>
<dbReference type="InterPro" id="IPR011009">
    <property type="entry name" value="Kinase-like_dom_sf"/>
</dbReference>
<dbReference type="EMBL" id="CAJZBQ010000060">
    <property type="protein sequence ID" value="CAG9334905.1"/>
    <property type="molecule type" value="Genomic_DNA"/>
</dbReference>
<dbReference type="GO" id="GO:0005634">
    <property type="term" value="C:nucleus"/>
    <property type="evidence" value="ECO:0007669"/>
    <property type="project" value="TreeGrafter"/>
</dbReference>
<proteinExistence type="inferred from homology"/>
<dbReference type="SMART" id="SM00220">
    <property type="entry name" value="S_TKc"/>
    <property type="match status" value="1"/>
</dbReference>